<proteinExistence type="inferred from homology"/>
<dbReference type="Pfam" id="PF03816">
    <property type="entry name" value="LytR_cpsA_psr"/>
    <property type="match status" value="1"/>
</dbReference>
<evidence type="ECO:0000256" key="2">
    <source>
        <dbReference type="SAM" id="Phobius"/>
    </source>
</evidence>
<accession>A0A559JTZ8</accession>
<evidence type="ECO:0000256" key="1">
    <source>
        <dbReference type="ARBA" id="ARBA00006068"/>
    </source>
</evidence>
<organism evidence="4 5">
    <name type="scientific">Cohnella terricola</name>
    <dbReference type="NCBI Taxonomy" id="1289167"/>
    <lineage>
        <taxon>Bacteria</taxon>
        <taxon>Bacillati</taxon>
        <taxon>Bacillota</taxon>
        <taxon>Bacilli</taxon>
        <taxon>Bacillales</taxon>
        <taxon>Paenibacillaceae</taxon>
        <taxon>Cohnella</taxon>
    </lineage>
</organism>
<reference evidence="4 5" key="1">
    <citation type="submission" date="2019-07" db="EMBL/GenBank/DDBJ databases">
        <authorList>
            <person name="Kim J."/>
        </authorList>
    </citation>
    <scope>NUCLEOTIDE SEQUENCE [LARGE SCALE GENOMIC DNA]</scope>
    <source>
        <strain evidence="4 5">G13</strain>
    </source>
</reference>
<dbReference type="Proteomes" id="UP000316330">
    <property type="component" value="Unassembled WGS sequence"/>
</dbReference>
<evidence type="ECO:0000313" key="4">
    <source>
        <dbReference type="EMBL" id="TVY03365.1"/>
    </source>
</evidence>
<keyword evidence="2" id="KW-0472">Membrane</keyword>
<evidence type="ECO:0000259" key="3">
    <source>
        <dbReference type="Pfam" id="PF03816"/>
    </source>
</evidence>
<feature type="transmembrane region" description="Helical" evidence="2">
    <location>
        <begin position="21"/>
        <end position="45"/>
    </location>
</feature>
<dbReference type="InterPro" id="IPR004474">
    <property type="entry name" value="LytR_CpsA_psr"/>
</dbReference>
<dbReference type="AlphaFoldDB" id="A0A559JTZ8"/>
<gene>
    <name evidence="4" type="ORF">FPZ45_04635</name>
</gene>
<protein>
    <submittedName>
        <fullName evidence="4">LytR family transcriptional regulator</fullName>
    </submittedName>
</protein>
<dbReference type="PANTHER" id="PTHR33392:SF6">
    <property type="entry name" value="POLYISOPRENYL-TEICHOIC ACID--PEPTIDOGLYCAN TEICHOIC ACID TRANSFERASE TAGU"/>
    <property type="match status" value="1"/>
</dbReference>
<comment type="caution">
    <text evidence="4">The sequence shown here is derived from an EMBL/GenBank/DDBJ whole genome shotgun (WGS) entry which is preliminary data.</text>
</comment>
<dbReference type="Gene3D" id="3.40.630.190">
    <property type="entry name" value="LCP protein"/>
    <property type="match status" value="1"/>
</dbReference>
<keyword evidence="5" id="KW-1185">Reference proteome</keyword>
<dbReference type="InterPro" id="IPR050922">
    <property type="entry name" value="LytR/CpsA/Psr_CW_biosynth"/>
</dbReference>
<dbReference type="OrthoDB" id="27330at2"/>
<name>A0A559JTZ8_9BACL</name>
<feature type="domain" description="Cell envelope-related transcriptional attenuator" evidence="3">
    <location>
        <begin position="103"/>
        <end position="261"/>
    </location>
</feature>
<keyword evidence="2" id="KW-0812">Transmembrane</keyword>
<dbReference type="NCBIfam" id="TIGR00350">
    <property type="entry name" value="lytR_cpsA_psr"/>
    <property type="match status" value="1"/>
</dbReference>
<comment type="similarity">
    <text evidence="1">Belongs to the LytR/CpsA/Psr (LCP) family.</text>
</comment>
<dbReference type="EMBL" id="VNJJ01000002">
    <property type="protein sequence ID" value="TVY03365.1"/>
    <property type="molecule type" value="Genomic_DNA"/>
</dbReference>
<sequence length="355" mass="39305">MTDSQSKKTKKNRKNKSMTRRVLTIASIVIGVLLIGAGSYAGFLINKADSAIHRMSANSNGQSPLNGNATAEDEEIEAGESIKPVTFLLAGVDSRDGSGGAMNTDVLMLVAFNPDTRSASMLSIPRDLLMKTKSLPSRKANYYYPYFYIKDKETVIPNVKQFFSDQTGLPLDHMAVVNFDVLRQVVDALGGLEIDVDMDMKYVDKADGTSIDLKKGLQKLDGQGVLDFVRYRKSNQGTRESSDFARNQRQQIVIKQIVDKLGTLNGMTQWGKILDIIGDNVKTDVPESDLRQWVLNFPKIKPNTIRSLQLEAQWSSPFVYANADDLRQALSALRSEVGLAPDTSLRVEDVFGIMK</sequence>
<keyword evidence="2" id="KW-1133">Transmembrane helix</keyword>
<dbReference type="PANTHER" id="PTHR33392">
    <property type="entry name" value="POLYISOPRENYL-TEICHOIC ACID--PEPTIDOGLYCAN TEICHOIC ACID TRANSFERASE TAGU"/>
    <property type="match status" value="1"/>
</dbReference>
<evidence type="ECO:0000313" key="5">
    <source>
        <dbReference type="Proteomes" id="UP000316330"/>
    </source>
</evidence>